<dbReference type="EMBL" id="CAJVPL010011205">
    <property type="protein sequence ID" value="CAG8683334.1"/>
    <property type="molecule type" value="Genomic_DNA"/>
</dbReference>
<comment type="caution">
    <text evidence="2">The sequence shown here is derived from an EMBL/GenBank/DDBJ whole genome shotgun (WGS) entry which is preliminary data.</text>
</comment>
<evidence type="ECO:0000256" key="1">
    <source>
        <dbReference type="SAM" id="MobiDB-lite"/>
    </source>
</evidence>
<protein>
    <submittedName>
        <fullName evidence="2">9304_t:CDS:1</fullName>
    </submittedName>
</protein>
<name>A0A9N9HIA1_9GLOM</name>
<reference evidence="2" key="1">
    <citation type="submission" date="2021-06" db="EMBL/GenBank/DDBJ databases">
        <authorList>
            <person name="Kallberg Y."/>
            <person name="Tangrot J."/>
            <person name="Rosling A."/>
        </authorList>
    </citation>
    <scope>NUCLEOTIDE SEQUENCE</scope>
    <source>
        <strain evidence="2">MT106</strain>
    </source>
</reference>
<feature type="region of interest" description="Disordered" evidence="1">
    <location>
        <begin position="1"/>
        <end position="39"/>
    </location>
</feature>
<organism evidence="2 3">
    <name type="scientific">Ambispora gerdemannii</name>
    <dbReference type="NCBI Taxonomy" id="144530"/>
    <lineage>
        <taxon>Eukaryota</taxon>
        <taxon>Fungi</taxon>
        <taxon>Fungi incertae sedis</taxon>
        <taxon>Mucoromycota</taxon>
        <taxon>Glomeromycotina</taxon>
        <taxon>Glomeromycetes</taxon>
        <taxon>Archaeosporales</taxon>
        <taxon>Ambisporaceae</taxon>
        <taxon>Ambispora</taxon>
    </lineage>
</organism>
<feature type="compositionally biased region" description="Polar residues" evidence="1">
    <location>
        <begin position="16"/>
        <end position="39"/>
    </location>
</feature>
<sequence length="39" mass="4257">PEKKLEDLQEELGVSGRNNANEPVNYSDLNGVTEPISVT</sequence>
<accession>A0A9N9HIA1</accession>
<keyword evidence="3" id="KW-1185">Reference proteome</keyword>
<feature type="non-terminal residue" evidence="2">
    <location>
        <position position="1"/>
    </location>
</feature>
<dbReference type="AlphaFoldDB" id="A0A9N9HIA1"/>
<gene>
    <name evidence="2" type="ORF">AGERDE_LOCUS12770</name>
</gene>
<evidence type="ECO:0000313" key="2">
    <source>
        <dbReference type="EMBL" id="CAG8683334.1"/>
    </source>
</evidence>
<proteinExistence type="predicted"/>
<dbReference type="Proteomes" id="UP000789831">
    <property type="component" value="Unassembled WGS sequence"/>
</dbReference>
<evidence type="ECO:0000313" key="3">
    <source>
        <dbReference type="Proteomes" id="UP000789831"/>
    </source>
</evidence>